<evidence type="ECO:0000313" key="3">
    <source>
        <dbReference type="Proteomes" id="UP000652427"/>
    </source>
</evidence>
<dbReference type="PANTHER" id="PTHR33221">
    <property type="entry name" value="WINGED HELIX-TURN-HELIX TRANSCRIPTIONAL REGULATOR, RRF2 FAMILY"/>
    <property type="match status" value="1"/>
</dbReference>
<comment type="caution">
    <text evidence="2">The sequence shown here is derived from an EMBL/GenBank/DDBJ whole genome shotgun (WGS) entry which is preliminary data.</text>
</comment>
<keyword evidence="3" id="KW-1185">Reference proteome</keyword>
<keyword evidence="1" id="KW-0238">DNA-binding</keyword>
<dbReference type="EMBL" id="JABWMH010000003">
    <property type="protein sequence ID" value="NVD28276.1"/>
    <property type="molecule type" value="Genomic_DNA"/>
</dbReference>
<dbReference type="NCBIfam" id="TIGR00738">
    <property type="entry name" value="rrf2_super"/>
    <property type="match status" value="1"/>
</dbReference>
<dbReference type="PANTHER" id="PTHR33221:SF4">
    <property type="entry name" value="HTH-TYPE TRANSCRIPTIONAL REPRESSOR NSRR"/>
    <property type="match status" value="1"/>
</dbReference>
<dbReference type="InterPro" id="IPR000944">
    <property type="entry name" value="Tscrpt_reg_Rrf2"/>
</dbReference>
<gene>
    <name evidence="2" type="ORF">HUO14_10205</name>
</gene>
<evidence type="ECO:0000313" key="2">
    <source>
        <dbReference type="EMBL" id="NVD28276.1"/>
    </source>
</evidence>
<sequence length="142" mass="15671">MRLSVQTDYALRTLMYLAANDGHHSITEIARQYGISKNHMMKVAQRLVAEGFVDSVRGRSGGLLLNQPADAINVGKVVRRFEDTGNFVECFDKASNGCVITPVCGLRHILADSVEAFMRHLDGFTVADLIGGNVRFQSAWDQ</sequence>
<organism evidence="2 3">
    <name type="scientific">Parasphingorhabdus flavimaris</name>
    <dbReference type="NCBI Taxonomy" id="266812"/>
    <lineage>
        <taxon>Bacteria</taxon>
        <taxon>Pseudomonadati</taxon>
        <taxon>Pseudomonadota</taxon>
        <taxon>Alphaproteobacteria</taxon>
        <taxon>Sphingomonadales</taxon>
        <taxon>Sphingomonadaceae</taxon>
        <taxon>Parasphingorhabdus</taxon>
    </lineage>
</organism>
<evidence type="ECO:0000256" key="1">
    <source>
        <dbReference type="ARBA" id="ARBA00023125"/>
    </source>
</evidence>
<dbReference type="SUPFAM" id="SSF46785">
    <property type="entry name" value="Winged helix' DNA-binding domain"/>
    <property type="match status" value="1"/>
</dbReference>
<dbReference type="Gene3D" id="1.10.10.10">
    <property type="entry name" value="Winged helix-like DNA-binding domain superfamily/Winged helix DNA-binding domain"/>
    <property type="match status" value="1"/>
</dbReference>
<dbReference type="InterPro" id="IPR036388">
    <property type="entry name" value="WH-like_DNA-bd_sf"/>
</dbReference>
<dbReference type="Pfam" id="PF02082">
    <property type="entry name" value="Rrf2"/>
    <property type="match status" value="1"/>
</dbReference>
<name>A0ABX2N3I9_9SPHN</name>
<protein>
    <submittedName>
        <fullName evidence="2">Rrf2 family transcriptional regulator</fullName>
    </submittedName>
</protein>
<dbReference type="Proteomes" id="UP000652427">
    <property type="component" value="Unassembled WGS sequence"/>
</dbReference>
<reference evidence="2 3" key="1">
    <citation type="submission" date="2020-06" db="EMBL/GenBank/DDBJ databases">
        <authorList>
            <person name="Kim S.-J."/>
            <person name="Park S.-J."/>
        </authorList>
    </citation>
    <scope>NUCLEOTIDE SEQUENCE [LARGE SCALE GENOMIC DNA]</scope>
    <source>
        <strain evidence="2 3">SW-151</strain>
    </source>
</reference>
<dbReference type="InterPro" id="IPR036390">
    <property type="entry name" value="WH_DNA-bd_sf"/>
</dbReference>
<dbReference type="RefSeq" id="WP_176279797.1">
    <property type="nucleotide sequence ID" value="NZ_JABWMH010000003.1"/>
</dbReference>
<accession>A0ABX2N3I9</accession>
<dbReference type="PROSITE" id="PS51197">
    <property type="entry name" value="HTH_RRF2_2"/>
    <property type="match status" value="1"/>
</dbReference>
<proteinExistence type="predicted"/>